<dbReference type="Gene3D" id="3.40.50.620">
    <property type="entry name" value="HUPs"/>
    <property type="match status" value="1"/>
</dbReference>
<evidence type="ECO:0000256" key="4">
    <source>
        <dbReference type="ARBA" id="ARBA00022840"/>
    </source>
</evidence>
<organism evidence="8 9">
    <name type="scientific">Novosphingobium cyanobacteriorum</name>
    <dbReference type="NCBI Taxonomy" id="3024215"/>
    <lineage>
        <taxon>Bacteria</taxon>
        <taxon>Pseudomonadati</taxon>
        <taxon>Pseudomonadota</taxon>
        <taxon>Alphaproteobacteria</taxon>
        <taxon>Sphingomonadales</taxon>
        <taxon>Sphingomonadaceae</taxon>
        <taxon>Novosphingobium</taxon>
    </lineage>
</organism>
<dbReference type="EMBL" id="JAROCY010000005">
    <property type="protein sequence ID" value="MDF8332952.1"/>
    <property type="molecule type" value="Genomic_DNA"/>
</dbReference>
<keyword evidence="1 6" id="KW-0436">Ligase</keyword>
<evidence type="ECO:0000256" key="2">
    <source>
        <dbReference type="ARBA" id="ARBA00022694"/>
    </source>
</evidence>
<dbReference type="HAMAP" id="MF_01161">
    <property type="entry name" value="tRNA_Ile_lys_synt"/>
    <property type="match status" value="1"/>
</dbReference>
<dbReference type="Pfam" id="PF01171">
    <property type="entry name" value="ATP_bind_3"/>
    <property type="match status" value="1"/>
</dbReference>
<comment type="similarity">
    <text evidence="6">Belongs to the tRNA(Ile)-lysidine synthase family.</text>
</comment>
<evidence type="ECO:0000313" key="9">
    <source>
        <dbReference type="Proteomes" id="UP001222770"/>
    </source>
</evidence>
<dbReference type="GO" id="GO:0032267">
    <property type="term" value="F:tRNA(Ile)-lysidine synthase activity"/>
    <property type="evidence" value="ECO:0007669"/>
    <property type="project" value="UniProtKB-EC"/>
</dbReference>
<keyword evidence="6" id="KW-0963">Cytoplasm</keyword>
<comment type="catalytic activity">
    <reaction evidence="5 6">
        <text>cytidine(34) in tRNA(Ile2) + L-lysine + ATP = lysidine(34) in tRNA(Ile2) + AMP + diphosphate + H(+)</text>
        <dbReference type="Rhea" id="RHEA:43744"/>
        <dbReference type="Rhea" id="RHEA-COMP:10625"/>
        <dbReference type="Rhea" id="RHEA-COMP:10670"/>
        <dbReference type="ChEBI" id="CHEBI:15378"/>
        <dbReference type="ChEBI" id="CHEBI:30616"/>
        <dbReference type="ChEBI" id="CHEBI:32551"/>
        <dbReference type="ChEBI" id="CHEBI:33019"/>
        <dbReference type="ChEBI" id="CHEBI:82748"/>
        <dbReference type="ChEBI" id="CHEBI:83665"/>
        <dbReference type="ChEBI" id="CHEBI:456215"/>
        <dbReference type="EC" id="6.3.4.19"/>
    </reaction>
</comment>
<protein>
    <recommendedName>
        <fullName evidence="6">tRNA(Ile)-lysidine synthase</fullName>
        <ecNumber evidence="6">6.3.4.19</ecNumber>
    </recommendedName>
    <alternativeName>
        <fullName evidence="6">tRNA(Ile)-2-lysyl-cytidine synthase</fullName>
    </alternativeName>
    <alternativeName>
        <fullName evidence="6">tRNA(Ile)-lysidine synthetase</fullName>
    </alternativeName>
</protein>
<evidence type="ECO:0000259" key="7">
    <source>
        <dbReference type="Pfam" id="PF01171"/>
    </source>
</evidence>
<dbReference type="CDD" id="cd01992">
    <property type="entry name" value="TilS_N"/>
    <property type="match status" value="1"/>
</dbReference>
<keyword evidence="2 6" id="KW-0819">tRNA processing</keyword>
<keyword evidence="4 6" id="KW-0067">ATP-binding</keyword>
<evidence type="ECO:0000256" key="1">
    <source>
        <dbReference type="ARBA" id="ARBA00022598"/>
    </source>
</evidence>
<keyword evidence="3 6" id="KW-0547">Nucleotide-binding</keyword>
<dbReference type="PANTHER" id="PTHR43033:SF5">
    <property type="entry name" value="TRNA(ILE)-LYSIDINE SYNTHETASE"/>
    <property type="match status" value="1"/>
</dbReference>
<feature type="binding site" evidence="6">
    <location>
        <begin position="37"/>
        <end position="42"/>
    </location>
    <ligand>
        <name>ATP</name>
        <dbReference type="ChEBI" id="CHEBI:30616"/>
    </ligand>
</feature>
<name>A0ABT6CGK7_9SPHN</name>
<accession>A0ABT6CGK7</accession>
<dbReference type="SUPFAM" id="SSF52402">
    <property type="entry name" value="Adenine nucleotide alpha hydrolases-like"/>
    <property type="match status" value="1"/>
</dbReference>
<reference evidence="8 9" key="1">
    <citation type="submission" date="2023-03" db="EMBL/GenBank/DDBJ databases">
        <title>Novosphingobium cyanobacteriorum sp. nov., isolated from a eutrophic reservoir during the Microcystis bloom period.</title>
        <authorList>
            <person name="Kang M."/>
            <person name="Le V."/>
            <person name="Ko S.-R."/>
            <person name="Lee S.-A."/>
            <person name="Ahn C.-Y."/>
        </authorList>
    </citation>
    <scope>NUCLEOTIDE SEQUENCE [LARGE SCALE GENOMIC DNA]</scope>
    <source>
        <strain evidence="8 9">HBC54</strain>
    </source>
</reference>
<proteinExistence type="inferred from homology"/>
<comment type="function">
    <text evidence="6">Ligates lysine onto the cytidine present at position 34 of the AUA codon-specific tRNA(Ile) that contains the anticodon CAU, in an ATP-dependent manner. Cytidine is converted to lysidine, thus changing the amino acid specificity of the tRNA from methionine to isoleucine.</text>
</comment>
<dbReference type="Proteomes" id="UP001222770">
    <property type="component" value="Unassembled WGS sequence"/>
</dbReference>
<dbReference type="InterPro" id="IPR014729">
    <property type="entry name" value="Rossmann-like_a/b/a_fold"/>
</dbReference>
<dbReference type="InterPro" id="IPR011063">
    <property type="entry name" value="TilS/TtcA_N"/>
</dbReference>
<sequence>MPPANRSPAIDAALTARFAEDLAKLWPTGQPVGLAVSGGPDSTALLLLAHAAIPDAFAVASVDHGLRVESAAEAAMVAGLCAERGIAHRTITLALSGGAGVQARAREARYAALGQWLEDEGLGALVTAHHADDQAETLVMRLNRGAGLRGLAGMRARAAVPGTAQPLLRPLLGWRRGELVDICAQAGLSAVDDPSNRDPRFERARLRIAMAKADWLDRAALAASATHLAEADEVLDWAVAQAVGSLAPVGDALVWQPAGPRALQLRVLETVIARMGRSVPRGSEVARWHGRLAVGEVATLAGVRGDGRAAEWRFTPAAPHRAG</sequence>
<dbReference type="EC" id="6.3.4.19" evidence="6"/>
<evidence type="ECO:0000256" key="6">
    <source>
        <dbReference type="HAMAP-Rule" id="MF_01161"/>
    </source>
</evidence>
<comment type="subcellular location">
    <subcellularLocation>
        <location evidence="6">Cytoplasm</location>
    </subcellularLocation>
</comment>
<dbReference type="RefSeq" id="WP_277276150.1">
    <property type="nucleotide sequence ID" value="NZ_JAROCY010000005.1"/>
</dbReference>
<evidence type="ECO:0000313" key="8">
    <source>
        <dbReference type="EMBL" id="MDF8332952.1"/>
    </source>
</evidence>
<comment type="caution">
    <text evidence="8">The sequence shown here is derived from an EMBL/GenBank/DDBJ whole genome shotgun (WGS) entry which is preliminary data.</text>
</comment>
<dbReference type="NCBIfam" id="TIGR02432">
    <property type="entry name" value="lysidine_TilS_N"/>
    <property type="match status" value="1"/>
</dbReference>
<feature type="domain" description="tRNA(Ile)-lysidine/2-thiocytidine synthase N-terminal" evidence="7">
    <location>
        <begin position="33"/>
        <end position="207"/>
    </location>
</feature>
<comment type="domain">
    <text evidence="6">The N-terminal region contains the highly conserved SGGXDS motif, predicted to be a P-loop motif involved in ATP binding.</text>
</comment>
<dbReference type="InterPro" id="IPR012795">
    <property type="entry name" value="tRNA_Ile_lys_synt_N"/>
</dbReference>
<evidence type="ECO:0000256" key="3">
    <source>
        <dbReference type="ARBA" id="ARBA00022741"/>
    </source>
</evidence>
<evidence type="ECO:0000256" key="5">
    <source>
        <dbReference type="ARBA" id="ARBA00048539"/>
    </source>
</evidence>
<dbReference type="PANTHER" id="PTHR43033">
    <property type="entry name" value="TRNA(ILE)-LYSIDINE SYNTHASE-RELATED"/>
    <property type="match status" value="1"/>
</dbReference>
<dbReference type="InterPro" id="IPR012094">
    <property type="entry name" value="tRNA_Ile_lys_synt"/>
</dbReference>
<gene>
    <name evidence="6 8" type="primary">tilS</name>
    <name evidence="8" type="ORF">POM99_07055</name>
</gene>
<keyword evidence="9" id="KW-1185">Reference proteome</keyword>